<evidence type="ECO:0000256" key="2">
    <source>
        <dbReference type="ARBA" id="ARBA00022692"/>
    </source>
</evidence>
<name>A0A6I6MTC9_9CAUL</name>
<dbReference type="AlphaFoldDB" id="A0A6I6MTC9"/>
<organism evidence="6 7">
    <name type="scientific">Terricaulis silvestris</name>
    <dbReference type="NCBI Taxonomy" id="2686094"/>
    <lineage>
        <taxon>Bacteria</taxon>
        <taxon>Pseudomonadati</taxon>
        <taxon>Pseudomonadota</taxon>
        <taxon>Alphaproteobacteria</taxon>
        <taxon>Caulobacterales</taxon>
        <taxon>Caulobacteraceae</taxon>
        <taxon>Terricaulis</taxon>
    </lineage>
</organism>
<dbReference type="RefSeq" id="WP_158765335.1">
    <property type="nucleotide sequence ID" value="NZ_CP047045.1"/>
</dbReference>
<gene>
    <name evidence="6" type="ORF">DSM104635_01211</name>
</gene>
<feature type="transmembrane region" description="Helical" evidence="5">
    <location>
        <begin position="184"/>
        <end position="208"/>
    </location>
</feature>
<reference evidence="7" key="1">
    <citation type="submission" date="2019-12" db="EMBL/GenBank/DDBJ databases">
        <title>Complete genome of Terracaulis silvestris 0127_4.</title>
        <authorList>
            <person name="Vieira S."/>
            <person name="Riedel T."/>
            <person name="Sproer C."/>
            <person name="Pascual J."/>
            <person name="Boedeker C."/>
            <person name="Overmann J."/>
        </authorList>
    </citation>
    <scope>NUCLEOTIDE SEQUENCE [LARGE SCALE GENOMIC DNA]</scope>
    <source>
        <strain evidence="7">0127_4</strain>
    </source>
</reference>
<evidence type="ECO:0000313" key="6">
    <source>
        <dbReference type="EMBL" id="QGZ94393.1"/>
    </source>
</evidence>
<evidence type="ECO:0000313" key="7">
    <source>
        <dbReference type="Proteomes" id="UP000431269"/>
    </source>
</evidence>
<comment type="subcellular location">
    <subcellularLocation>
        <location evidence="1">Membrane</location>
        <topology evidence="1">Multi-pass membrane protein</topology>
    </subcellularLocation>
</comment>
<feature type="transmembrane region" description="Helical" evidence="5">
    <location>
        <begin position="67"/>
        <end position="93"/>
    </location>
</feature>
<evidence type="ECO:0000256" key="5">
    <source>
        <dbReference type="SAM" id="Phobius"/>
    </source>
</evidence>
<keyword evidence="4 5" id="KW-0472">Membrane</keyword>
<feature type="transmembrane region" description="Helical" evidence="5">
    <location>
        <begin position="129"/>
        <end position="152"/>
    </location>
</feature>
<keyword evidence="7" id="KW-1185">Reference proteome</keyword>
<protein>
    <submittedName>
        <fullName evidence="6">CysZ-like protein</fullName>
    </submittedName>
</protein>
<proteinExistence type="predicted"/>
<dbReference type="EMBL" id="CP047045">
    <property type="protein sequence ID" value="QGZ94393.1"/>
    <property type="molecule type" value="Genomic_DNA"/>
</dbReference>
<keyword evidence="3 5" id="KW-1133">Transmembrane helix</keyword>
<dbReference type="Pfam" id="PF07264">
    <property type="entry name" value="EI24"/>
    <property type="match status" value="1"/>
</dbReference>
<dbReference type="InterPro" id="IPR059112">
    <property type="entry name" value="CysZ/EI24"/>
</dbReference>
<keyword evidence="2 5" id="KW-0812">Transmembrane</keyword>
<sequence length="216" mass="22911">MSKVVAAIAGGLKDVFFGRLTLLALLNLVIAVTLTATAAWAIITHAVPLIPNGGGWVRYVSQGGELLASLVVVVLAIALSPAISMIVGGVLFFDIAADRVEKKIGAPKGRIVPVHQALWNNVRIALPALVLNLIAIPLYFIPVVNAIVFWSLNGFLMGREYATVVAARHMSYADAVKLRKRNGAAVFLVGLACSFIPFFAPLVGASAMTRLVQSLR</sequence>
<dbReference type="KEGG" id="tsv:DSM104635_01211"/>
<dbReference type="Proteomes" id="UP000431269">
    <property type="component" value="Chromosome"/>
</dbReference>
<evidence type="ECO:0000256" key="3">
    <source>
        <dbReference type="ARBA" id="ARBA00022989"/>
    </source>
</evidence>
<feature type="transmembrane region" description="Helical" evidence="5">
    <location>
        <begin position="20"/>
        <end position="47"/>
    </location>
</feature>
<accession>A0A6I6MTC9</accession>
<evidence type="ECO:0000256" key="4">
    <source>
        <dbReference type="ARBA" id="ARBA00023136"/>
    </source>
</evidence>
<evidence type="ECO:0000256" key="1">
    <source>
        <dbReference type="ARBA" id="ARBA00004141"/>
    </source>
</evidence>